<dbReference type="InterPro" id="IPR053138">
    <property type="entry name" value="N-alpha-Ac-DABA_deacetylase"/>
</dbReference>
<proteinExistence type="predicted"/>
<accession>A0ABT1L8S5</accession>
<dbReference type="EMBL" id="JANCLU010000002">
    <property type="protein sequence ID" value="MCP8937481.1"/>
    <property type="molecule type" value="Genomic_DNA"/>
</dbReference>
<dbReference type="PANTHER" id="PTHR37326">
    <property type="entry name" value="BLL3975 PROTEIN"/>
    <property type="match status" value="1"/>
</dbReference>
<dbReference type="Pfam" id="PF24827">
    <property type="entry name" value="AstE_AspA_cat"/>
    <property type="match status" value="1"/>
</dbReference>
<evidence type="ECO:0000256" key="4">
    <source>
        <dbReference type="ARBA" id="ARBA00022833"/>
    </source>
</evidence>
<dbReference type="RefSeq" id="WP_254738508.1">
    <property type="nucleotide sequence ID" value="NZ_JANCLU010000002.1"/>
</dbReference>
<comment type="caution">
    <text evidence="6">The sequence shown here is derived from an EMBL/GenBank/DDBJ whole genome shotgun (WGS) entry which is preliminary data.</text>
</comment>
<evidence type="ECO:0000259" key="5">
    <source>
        <dbReference type="Pfam" id="PF24827"/>
    </source>
</evidence>
<evidence type="ECO:0000256" key="1">
    <source>
        <dbReference type="ARBA" id="ARBA00001947"/>
    </source>
</evidence>
<dbReference type="PANTHER" id="PTHR37326:SF1">
    <property type="entry name" value="BLL3975 PROTEIN"/>
    <property type="match status" value="1"/>
</dbReference>
<dbReference type="Proteomes" id="UP001205890">
    <property type="component" value="Unassembled WGS sequence"/>
</dbReference>
<dbReference type="InterPro" id="IPR043795">
    <property type="entry name" value="N-alpha-Ac-DABA-like"/>
</dbReference>
<name>A0ABT1L8S5_9HYPH</name>
<evidence type="ECO:0000313" key="6">
    <source>
        <dbReference type="EMBL" id="MCP8937481.1"/>
    </source>
</evidence>
<dbReference type="Gene3D" id="3.40.630.10">
    <property type="entry name" value="Zn peptidases"/>
    <property type="match status" value="1"/>
</dbReference>
<keyword evidence="3" id="KW-0378">Hydrolase</keyword>
<dbReference type="InterPro" id="IPR055438">
    <property type="entry name" value="AstE_AspA_cat"/>
</dbReference>
<organism evidence="6 7">
    <name type="scientific">Alsobacter ponti</name>
    <dbReference type="NCBI Taxonomy" id="2962936"/>
    <lineage>
        <taxon>Bacteria</taxon>
        <taxon>Pseudomonadati</taxon>
        <taxon>Pseudomonadota</taxon>
        <taxon>Alphaproteobacteria</taxon>
        <taxon>Hyphomicrobiales</taxon>
        <taxon>Alsobacteraceae</taxon>
        <taxon>Alsobacter</taxon>
    </lineage>
</organism>
<keyword evidence="2" id="KW-0479">Metal-binding</keyword>
<dbReference type="CDD" id="cd06252">
    <property type="entry name" value="M14_ASTE_ASPA-like"/>
    <property type="match status" value="1"/>
</dbReference>
<gene>
    <name evidence="6" type="ORF">NK718_03050</name>
</gene>
<protein>
    <submittedName>
        <fullName evidence="6">Succinylglutamate desuccinylase/aspartoacylase family protein</fullName>
    </submittedName>
</protein>
<reference evidence="6 7" key="1">
    <citation type="submission" date="2022-07" db="EMBL/GenBank/DDBJ databases">
        <authorList>
            <person name="Li W.-J."/>
            <person name="Deng Q.-Q."/>
        </authorList>
    </citation>
    <scope>NUCLEOTIDE SEQUENCE [LARGE SCALE GENOMIC DNA]</scope>
    <source>
        <strain evidence="6 7">SYSU M60028</strain>
    </source>
</reference>
<comment type="cofactor">
    <cofactor evidence="1">
        <name>Zn(2+)</name>
        <dbReference type="ChEBI" id="CHEBI:29105"/>
    </cofactor>
</comment>
<keyword evidence="4" id="KW-0862">Zinc</keyword>
<sequence>MTQITTTVDYAAPGRQVGWLRVPHSVTRSAYGVVPVPIAVFNNGDGPSILLTAGNHGDEYEGQIVLTRLIQRLPPEDIRGRVIVIPSLNTPAAIAGTRVSPLDQGNLNRAFPGDPDGGPTWKIADYLHNHLVPMVDVVADFHCGGGSLAYRPHASTHFSPDASPELKARSLAAVKSLGLRHVMIFETAARAGGMSTATREHRKIYINGEYGGTGALTPEGLALVEGAVARLLAFFGATDETFEPAPPPVALHVFGPRAYVYAPEAGVFVQATRLGDTVAEGDLCGELFFPENPGRAPIRLHFEAAGDVVCQRHPARVERGDCVAHLARPVG</sequence>
<dbReference type="PIRSF" id="PIRSF039012">
    <property type="entry name" value="ASP"/>
    <property type="match status" value="1"/>
</dbReference>
<dbReference type="SUPFAM" id="SSF53187">
    <property type="entry name" value="Zn-dependent exopeptidases"/>
    <property type="match status" value="1"/>
</dbReference>
<keyword evidence="7" id="KW-1185">Reference proteome</keyword>
<evidence type="ECO:0000256" key="3">
    <source>
        <dbReference type="ARBA" id="ARBA00022801"/>
    </source>
</evidence>
<evidence type="ECO:0000256" key="2">
    <source>
        <dbReference type="ARBA" id="ARBA00022723"/>
    </source>
</evidence>
<evidence type="ECO:0000313" key="7">
    <source>
        <dbReference type="Proteomes" id="UP001205890"/>
    </source>
</evidence>
<feature type="domain" description="Succinylglutamate desuccinylase/Aspartoacylase catalytic" evidence="5">
    <location>
        <begin position="45"/>
        <end position="234"/>
    </location>
</feature>